<comment type="caution">
    <text evidence="1">The sequence shown here is derived from an EMBL/GenBank/DDBJ whole genome shotgun (WGS) entry which is preliminary data.</text>
</comment>
<dbReference type="EMBL" id="BGPR01174454">
    <property type="protein sequence ID" value="GBM42079.1"/>
    <property type="molecule type" value="Genomic_DNA"/>
</dbReference>
<accession>A0A4Y2FP19</accession>
<keyword evidence="2" id="KW-1185">Reference proteome</keyword>
<name>A0A4Y2FP19_ARAVE</name>
<evidence type="ECO:0000313" key="1">
    <source>
        <dbReference type="EMBL" id="GBM42079.1"/>
    </source>
</evidence>
<evidence type="ECO:0000313" key="2">
    <source>
        <dbReference type="Proteomes" id="UP000499080"/>
    </source>
</evidence>
<dbReference type="AlphaFoldDB" id="A0A4Y2FP19"/>
<gene>
    <name evidence="1" type="ORF">AVEN_74843_1</name>
</gene>
<protein>
    <submittedName>
        <fullName evidence="1">Uncharacterized protein</fullName>
    </submittedName>
</protein>
<reference evidence="1 2" key="1">
    <citation type="journal article" date="2019" name="Sci. Rep.">
        <title>Orb-weaving spider Araneus ventricosus genome elucidates the spidroin gene catalogue.</title>
        <authorList>
            <person name="Kono N."/>
            <person name="Nakamura H."/>
            <person name="Ohtoshi R."/>
            <person name="Moran D.A.P."/>
            <person name="Shinohara A."/>
            <person name="Yoshida Y."/>
            <person name="Fujiwara M."/>
            <person name="Mori M."/>
            <person name="Tomita M."/>
            <person name="Arakawa K."/>
        </authorList>
    </citation>
    <scope>NUCLEOTIDE SEQUENCE [LARGE SCALE GENOMIC DNA]</scope>
</reference>
<sequence length="133" mass="15847">MAEKVGLRICIQFCQSLRKDRLSRIVLNLFILNYRQSGFIESITSQTYLSTKYQKLKNTRGRTCSKLKKVYMQDRTRVYELFKRDSENVESDIFRNFDKSENIVDVRSSMRENHRITIRQAPEELAMTQFSAF</sequence>
<organism evidence="1 2">
    <name type="scientific">Araneus ventricosus</name>
    <name type="common">Orbweaver spider</name>
    <name type="synonym">Epeira ventricosa</name>
    <dbReference type="NCBI Taxonomy" id="182803"/>
    <lineage>
        <taxon>Eukaryota</taxon>
        <taxon>Metazoa</taxon>
        <taxon>Ecdysozoa</taxon>
        <taxon>Arthropoda</taxon>
        <taxon>Chelicerata</taxon>
        <taxon>Arachnida</taxon>
        <taxon>Araneae</taxon>
        <taxon>Araneomorphae</taxon>
        <taxon>Entelegynae</taxon>
        <taxon>Araneoidea</taxon>
        <taxon>Araneidae</taxon>
        <taxon>Araneus</taxon>
    </lineage>
</organism>
<dbReference type="Proteomes" id="UP000499080">
    <property type="component" value="Unassembled WGS sequence"/>
</dbReference>
<proteinExistence type="predicted"/>